<protein>
    <submittedName>
        <fullName evidence="3">MACF1_1 protein</fullName>
    </submittedName>
</protein>
<dbReference type="RefSeq" id="XP_011300806.1">
    <property type="nucleotide sequence ID" value="XM_011302504.1"/>
</dbReference>
<organism evidence="3">
    <name type="scientific">Fopius arisanus</name>
    <dbReference type="NCBI Taxonomy" id="64838"/>
    <lineage>
        <taxon>Eukaryota</taxon>
        <taxon>Metazoa</taxon>
        <taxon>Ecdysozoa</taxon>
        <taxon>Arthropoda</taxon>
        <taxon>Hexapoda</taxon>
        <taxon>Insecta</taxon>
        <taxon>Pterygota</taxon>
        <taxon>Neoptera</taxon>
        <taxon>Endopterygota</taxon>
        <taxon>Hymenoptera</taxon>
        <taxon>Apocrita</taxon>
        <taxon>Ichneumonoidea</taxon>
        <taxon>Braconidae</taxon>
        <taxon>Opiinae</taxon>
        <taxon>Fopius</taxon>
    </lineage>
</organism>
<evidence type="ECO:0000313" key="4">
    <source>
        <dbReference type="Proteomes" id="UP000694866"/>
    </source>
</evidence>
<reference evidence="3" key="1">
    <citation type="submission" date="2015-01" db="EMBL/GenBank/DDBJ databases">
        <title>Transcriptome Assembly of Fopius arisanus.</title>
        <authorList>
            <person name="Geib S."/>
        </authorList>
    </citation>
    <scope>NUCLEOTIDE SEQUENCE</scope>
</reference>
<accession>A0A9R1TWT2</accession>
<dbReference type="AlphaFoldDB" id="A0A0C9QR25"/>
<evidence type="ECO:0000313" key="5">
    <source>
        <dbReference type="RefSeq" id="XP_011300806.1"/>
    </source>
</evidence>
<dbReference type="OrthoDB" id="10531041at2759"/>
<keyword evidence="4" id="KW-1185">Reference proteome</keyword>
<reference evidence="5" key="2">
    <citation type="submission" date="2025-04" db="UniProtKB">
        <authorList>
            <consortium name="RefSeq"/>
        </authorList>
    </citation>
    <scope>IDENTIFICATION</scope>
    <source>
        <strain evidence="5">USDA-PBARC FA_bdor</strain>
        <tissue evidence="5">Whole organism</tissue>
    </source>
</reference>
<dbReference type="EMBL" id="GBYB01003117">
    <property type="protein sequence ID" value="JAG72884.1"/>
    <property type="molecule type" value="Transcribed_RNA"/>
</dbReference>
<sequence length="131" mass="14623">MEKFSKYYFLLICISIVVVARRDVDSSIAKFAFANMNLQSWMTKFCSHFCEHSMAKAMRTFSWCSVKCPSSMTQNSIFEEPTTPATSSSSTAMISPPKTKITDDKGPNNGGTVVIIDNPNKARKNSKEFAK</sequence>
<keyword evidence="2" id="KW-0732">Signal</keyword>
<evidence type="ECO:0000313" key="3">
    <source>
        <dbReference type="EMBL" id="JAG72884.1"/>
    </source>
</evidence>
<feature type="compositionally biased region" description="Low complexity" evidence="1">
    <location>
        <begin position="81"/>
        <end position="97"/>
    </location>
</feature>
<gene>
    <name evidence="3" type="primary">MACF1_1</name>
    <name evidence="5" type="synonym">LOC105265153</name>
    <name evidence="3" type="ORF">g.14593</name>
</gene>
<dbReference type="KEGG" id="fas:105265153"/>
<feature type="region of interest" description="Disordered" evidence="1">
    <location>
        <begin position="79"/>
        <end position="131"/>
    </location>
</feature>
<accession>A0A0C9QR25</accession>
<name>A0A0C9QR25_9HYME</name>
<dbReference type="Proteomes" id="UP000694866">
    <property type="component" value="Unplaced"/>
</dbReference>
<evidence type="ECO:0000256" key="1">
    <source>
        <dbReference type="SAM" id="MobiDB-lite"/>
    </source>
</evidence>
<dbReference type="GeneID" id="105265153"/>
<evidence type="ECO:0000256" key="2">
    <source>
        <dbReference type="SAM" id="SignalP"/>
    </source>
</evidence>
<proteinExistence type="predicted"/>
<feature type="chain" id="PRO_5044541505" evidence="2">
    <location>
        <begin position="21"/>
        <end position="131"/>
    </location>
</feature>
<feature type="signal peptide" evidence="2">
    <location>
        <begin position="1"/>
        <end position="20"/>
    </location>
</feature>